<evidence type="ECO:0000256" key="1">
    <source>
        <dbReference type="ARBA" id="ARBA00022849"/>
    </source>
</evidence>
<keyword evidence="5" id="KW-0804">Transcription</keyword>
<dbReference type="GO" id="GO:0003677">
    <property type="term" value="F:DNA binding"/>
    <property type="evidence" value="ECO:0007669"/>
    <property type="project" value="UniProtKB-KW"/>
</dbReference>
<dbReference type="EMBL" id="JABEVQ010000001">
    <property type="protein sequence ID" value="NWN90140.1"/>
    <property type="molecule type" value="Genomic_DNA"/>
</dbReference>
<evidence type="ECO:0000313" key="8">
    <source>
        <dbReference type="EMBL" id="NWN90140.1"/>
    </source>
</evidence>
<accession>A0A851HN31</accession>
<evidence type="ECO:0000256" key="2">
    <source>
        <dbReference type="ARBA" id="ARBA00022851"/>
    </source>
</evidence>
<evidence type="ECO:0000313" key="9">
    <source>
        <dbReference type="Proteomes" id="UP000536442"/>
    </source>
</evidence>
<dbReference type="NCBIfam" id="NF007528">
    <property type="entry name" value="PRK10141.1"/>
    <property type="match status" value="1"/>
</dbReference>
<protein>
    <submittedName>
        <fullName evidence="8">Metalloregulator ArsR/SmtB family transcription factor</fullName>
    </submittedName>
</protein>
<dbReference type="GO" id="GO:0003700">
    <property type="term" value="F:DNA-binding transcription factor activity"/>
    <property type="evidence" value="ECO:0007669"/>
    <property type="project" value="InterPro"/>
</dbReference>
<dbReference type="GO" id="GO:0046685">
    <property type="term" value="P:response to arsenic-containing substance"/>
    <property type="evidence" value="ECO:0007669"/>
    <property type="project" value="UniProtKB-KW"/>
</dbReference>
<dbReference type="FunFam" id="1.10.10.10:FF:000279">
    <property type="entry name" value="Transcriptional regulator, ArsR family"/>
    <property type="match status" value="1"/>
</dbReference>
<keyword evidence="2" id="KW-0479">Metal-binding</keyword>
<dbReference type="GO" id="GO:0046872">
    <property type="term" value="F:metal ion binding"/>
    <property type="evidence" value="ECO:0007669"/>
    <property type="project" value="UniProtKB-KW"/>
</dbReference>
<dbReference type="PANTHER" id="PTHR33154">
    <property type="entry name" value="TRANSCRIPTIONAL REGULATOR, ARSR FAMILY"/>
    <property type="match status" value="1"/>
</dbReference>
<keyword evidence="9" id="KW-1185">Reference proteome</keyword>
<dbReference type="Gene3D" id="1.10.10.10">
    <property type="entry name" value="Winged helix-like DNA-binding domain superfamily/Winged helix DNA-binding domain"/>
    <property type="match status" value="1"/>
</dbReference>
<keyword evidence="3" id="KW-0805">Transcription regulation</keyword>
<dbReference type="InterPro" id="IPR011991">
    <property type="entry name" value="ArsR-like_HTH"/>
</dbReference>
<sequence length="130" mass="14555">MRDKGVLPESDTRGQPADFSPVTLFRALSDELRLTAMLLIRDQKELCVCELTEAFAVSQPKVSRHLAILRETALVATERRGQWVYYSVNPRLPQWVFGVLDETARSNTALLESPLAKLQAMAERPAVSCP</sequence>
<evidence type="ECO:0000259" key="7">
    <source>
        <dbReference type="PROSITE" id="PS50987"/>
    </source>
</evidence>
<dbReference type="InterPro" id="IPR036388">
    <property type="entry name" value="WH-like_DNA-bd_sf"/>
</dbReference>
<keyword evidence="4" id="KW-0238">DNA-binding</keyword>
<dbReference type="SUPFAM" id="SSF46785">
    <property type="entry name" value="Winged helix' DNA-binding domain"/>
    <property type="match status" value="1"/>
</dbReference>
<dbReference type="NCBIfam" id="NF033788">
    <property type="entry name" value="HTH_metalloreg"/>
    <property type="match status" value="1"/>
</dbReference>
<name>A0A851HN31_9GAMM</name>
<dbReference type="InterPro" id="IPR001845">
    <property type="entry name" value="HTH_ArsR_DNA-bd_dom"/>
</dbReference>
<keyword evidence="2" id="KW-0480">Metal-thiolate cluster</keyword>
<dbReference type="SMART" id="SM00418">
    <property type="entry name" value="HTH_ARSR"/>
    <property type="match status" value="1"/>
</dbReference>
<dbReference type="CDD" id="cd00090">
    <property type="entry name" value="HTH_ARSR"/>
    <property type="match status" value="1"/>
</dbReference>
<organism evidence="8 9">
    <name type="scientific">Marinobacter adhaerens</name>
    <dbReference type="NCBI Taxonomy" id="1033846"/>
    <lineage>
        <taxon>Bacteria</taxon>
        <taxon>Pseudomonadati</taxon>
        <taxon>Pseudomonadota</taxon>
        <taxon>Gammaproteobacteria</taxon>
        <taxon>Pseudomonadales</taxon>
        <taxon>Marinobacteraceae</taxon>
        <taxon>Marinobacter</taxon>
    </lineage>
</organism>
<evidence type="ECO:0000256" key="6">
    <source>
        <dbReference type="ARBA" id="ARBA00060178"/>
    </source>
</evidence>
<keyword evidence="1" id="KW-0059">Arsenical resistance</keyword>
<dbReference type="PRINTS" id="PR00778">
    <property type="entry name" value="HTHARSR"/>
</dbReference>
<reference evidence="8 9" key="1">
    <citation type="submission" date="2020-03" db="EMBL/GenBank/DDBJ databases">
        <title>Metagenomic, metatranscriptomic, and metabolomic analyses revealed the key microbes and metabolic features during the fermentation of ganjang, Korean traditional soy sauce.</title>
        <authorList>
            <person name="Chun B.H."/>
            <person name="Jeon C.O."/>
        </authorList>
    </citation>
    <scope>NUCLEOTIDE SEQUENCE [LARGE SCALE GENOMIC DNA]</scope>
    <source>
        <strain evidence="8 9">KG14</strain>
    </source>
</reference>
<evidence type="ECO:0000256" key="4">
    <source>
        <dbReference type="ARBA" id="ARBA00023125"/>
    </source>
</evidence>
<feature type="domain" description="HTH arsR-type" evidence="7">
    <location>
        <begin position="13"/>
        <end position="107"/>
    </location>
</feature>
<proteinExistence type="predicted"/>
<dbReference type="Pfam" id="PF01022">
    <property type="entry name" value="HTH_5"/>
    <property type="match status" value="1"/>
</dbReference>
<evidence type="ECO:0000256" key="5">
    <source>
        <dbReference type="ARBA" id="ARBA00023163"/>
    </source>
</evidence>
<dbReference type="InterPro" id="IPR036390">
    <property type="entry name" value="WH_DNA-bd_sf"/>
</dbReference>
<dbReference type="AlphaFoldDB" id="A0A851HN31"/>
<dbReference type="PROSITE" id="PS50987">
    <property type="entry name" value="HTH_ARSR_2"/>
    <property type="match status" value="1"/>
</dbReference>
<dbReference type="Proteomes" id="UP000536442">
    <property type="component" value="Unassembled WGS sequence"/>
</dbReference>
<evidence type="ECO:0000256" key="3">
    <source>
        <dbReference type="ARBA" id="ARBA00023015"/>
    </source>
</evidence>
<dbReference type="InterPro" id="IPR051081">
    <property type="entry name" value="HTH_MetalResp_TranReg"/>
</dbReference>
<gene>
    <name evidence="8" type="ORF">HLV39_01345</name>
</gene>
<comment type="caution">
    <text evidence="8">The sequence shown here is derived from an EMBL/GenBank/DDBJ whole genome shotgun (WGS) entry which is preliminary data.</text>
</comment>
<comment type="function">
    <text evidence="6">Binds arsenite and regulates the expression of arsenic efflux pumps. In vitro, also binds antimony and bismuth, but not arsenate.</text>
</comment>
<dbReference type="PANTHER" id="PTHR33154:SF18">
    <property type="entry name" value="ARSENICAL RESISTANCE OPERON REPRESSOR"/>
    <property type="match status" value="1"/>
</dbReference>